<evidence type="ECO:0000256" key="3">
    <source>
        <dbReference type="ARBA" id="ARBA00023125"/>
    </source>
</evidence>
<gene>
    <name evidence="6" type="ORF">P4G45_08820</name>
    <name evidence="7" type="ORF">P8936_09270</name>
</gene>
<dbReference type="RefSeq" id="WP_348266111.1">
    <property type="nucleotide sequence ID" value="NZ_CP121194.1"/>
</dbReference>
<feature type="domain" description="HTH lacI-type" evidence="5">
    <location>
        <begin position="12"/>
        <end position="54"/>
    </location>
</feature>
<keyword evidence="3 6" id="KW-0238">DNA-binding</keyword>
<dbReference type="PANTHER" id="PTHR30146:SF148">
    <property type="entry name" value="HTH-TYPE TRANSCRIPTIONAL REPRESSOR PURR-RELATED"/>
    <property type="match status" value="1"/>
</dbReference>
<accession>A0AAU7D3H2</accession>
<organism evidence="6">
    <name type="scientific">Edaphobacter paludis</name>
    <dbReference type="NCBI Taxonomy" id="3035702"/>
    <lineage>
        <taxon>Bacteria</taxon>
        <taxon>Pseudomonadati</taxon>
        <taxon>Acidobacteriota</taxon>
        <taxon>Terriglobia</taxon>
        <taxon>Terriglobales</taxon>
        <taxon>Acidobacteriaceae</taxon>
        <taxon>Edaphobacter</taxon>
    </lineage>
</organism>
<dbReference type="SUPFAM" id="SSF47413">
    <property type="entry name" value="lambda repressor-like DNA-binding domains"/>
    <property type="match status" value="1"/>
</dbReference>
<dbReference type="CDD" id="cd06267">
    <property type="entry name" value="PBP1_LacI_sugar_binding-like"/>
    <property type="match status" value="1"/>
</dbReference>
<proteinExistence type="predicted"/>
<dbReference type="KEGG" id="epl:P4G45_08820"/>
<evidence type="ECO:0000259" key="5">
    <source>
        <dbReference type="PROSITE" id="PS50932"/>
    </source>
</evidence>
<dbReference type="InterPro" id="IPR046335">
    <property type="entry name" value="LacI/GalR-like_sensor"/>
</dbReference>
<sequence length="361" mass="39621">MKAIKPKKQEKIGLREIAAAAQVSIATVSRVLNGNNRVDPAIQKIVLDAAAKLDVDLSQRNKTKALAFLLSNRAMHDAFHSQILIGAEAYCAAHGWDIIFLSFNYSPHASWKELHLPKVVQRHDVVRAVILAGTNSTNLIDLLNHKGITFVTLGNNVLGDPYKLNNDVIFSDDTQGGYDMTRYLISLGHRHIWYVGNTRLPWFARCFAGYHRAMEEAGLESRQSSIDSEDNLEIGYLGTKSLLARDPSVTAIFAGNDPTAHGVYKALRDSGLRIPDDISVAGCNDTVGAWLYPGLTTIREFPEQLGKKMVELILSRIAKSDQPQQSVIIPTEFIKRDSCRAITASDDVSSGKPLQGTAVAS</sequence>
<dbReference type="SMART" id="SM00354">
    <property type="entry name" value="HTH_LACI"/>
    <property type="match status" value="1"/>
</dbReference>
<dbReference type="GO" id="GO:0000976">
    <property type="term" value="F:transcription cis-regulatory region binding"/>
    <property type="evidence" value="ECO:0007669"/>
    <property type="project" value="TreeGrafter"/>
</dbReference>
<dbReference type="AlphaFoldDB" id="A0AAU7CSN6"/>
<dbReference type="EMBL" id="CP121194">
    <property type="protein sequence ID" value="XBH08602.1"/>
    <property type="molecule type" value="Genomic_DNA"/>
</dbReference>
<dbReference type="PROSITE" id="PS50932">
    <property type="entry name" value="HTH_LACI_2"/>
    <property type="match status" value="1"/>
</dbReference>
<keyword evidence="2" id="KW-0805">Transcription regulation</keyword>
<dbReference type="InterPro" id="IPR010982">
    <property type="entry name" value="Lambda_DNA-bd_dom_sf"/>
</dbReference>
<dbReference type="InterPro" id="IPR000843">
    <property type="entry name" value="HTH_LacI"/>
</dbReference>
<protein>
    <submittedName>
        <fullName evidence="6">LacI family DNA-binding transcriptional regulator</fullName>
    </submittedName>
</protein>
<keyword evidence="4" id="KW-0804">Transcription</keyword>
<dbReference type="CDD" id="cd01392">
    <property type="entry name" value="HTH_LacI"/>
    <property type="match status" value="1"/>
</dbReference>
<dbReference type="Gene3D" id="1.10.260.40">
    <property type="entry name" value="lambda repressor-like DNA-binding domains"/>
    <property type="match status" value="1"/>
</dbReference>
<dbReference type="PROSITE" id="PS00356">
    <property type="entry name" value="HTH_LACI_1"/>
    <property type="match status" value="1"/>
</dbReference>
<name>A0AAU7CSN6_9BACT</name>
<dbReference type="PANTHER" id="PTHR30146">
    <property type="entry name" value="LACI-RELATED TRANSCRIPTIONAL REPRESSOR"/>
    <property type="match status" value="1"/>
</dbReference>
<evidence type="ECO:0000256" key="1">
    <source>
        <dbReference type="ARBA" id="ARBA00022491"/>
    </source>
</evidence>
<dbReference type="SUPFAM" id="SSF53822">
    <property type="entry name" value="Periplasmic binding protein-like I"/>
    <property type="match status" value="1"/>
</dbReference>
<evidence type="ECO:0000256" key="4">
    <source>
        <dbReference type="ARBA" id="ARBA00023163"/>
    </source>
</evidence>
<dbReference type="Pfam" id="PF00356">
    <property type="entry name" value="LacI"/>
    <property type="match status" value="1"/>
</dbReference>
<evidence type="ECO:0000313" key="7">
    <source>
        <dbReference type="EMBL" id="XBH11906.1"/>
    </source>
</evidence>
<dbReference type="GO" id="GO:0003700">
    <property type="term" value="F:DNA-binding transcription factor activity"/>
    <property type="evidence" value="ECO:0007669"/>
    <property type="project" value="TreeGrafter"/>
</dbReference>
<dbReference type="Gene3D" id="3.40.50.2300">
    <property type="match status" value="2"/>
</dbReference>
<dbReference type="InterPro" id="IPR028082">
    <property type="entry name" value="Peripla_BP_I"/>
</dbReference>
<dbReference type="EMBL" id="CP121195">
    <property type="protein sequence ID" value="XBH11906.1"/>
    <property type="molecule type" value="Genomic_DNA"/>
</dbReference>
<dbReference type="Pfam" id="PF13377">
    <property type="entry name" value="Peripla_BP_3"/>
    <property type="match status" value="1"/>
</dbReference>
<accession>A0AAU7CSN6</accession>
<keyword evidence="1" id="KW-0678">Repressor</keyword>
<evidence type="ECO:0000313" key="6">
    <source>
        <dbReference type="EMBL" id="XBH08602.1"/>
    </source>
</evidence>
<reference evidence="6" key="1">
    <citation type="submission" date="2023-03" db="EMBL/GenBank/DDBJ databases">
        <title>Edaphobacter sp.</title>
        <authorList>
            <person name="Huber K.J."/>
            <person name="Papendorf J."/>
            <person name="Pilke C."/>
            <person name="Bunk B."/>
            <person name="Sproeer C."/>
            <person name="Pester M."/>
        </authorList>
    </citation>
    <scope>NUCLEOTIDE SEQUENCE</scope>
    <source>
        <strain evidence="6">DSM 109919</strain>
        <strain evidence="7">DSM 109920</strain>
    </source>
</reference>
<evidence type="ECO:0000256" key="2">
    <source>
        <dbReference type="ARBA" id="ARBA00023015"/>
    </source>
</evidence>